<dbReference type="PANTHER" id="PTHR43420:SF47">
    <property type="entry name" value="N-ACETYLTRANSFERASE DOMAIN-CONTAINING PROTEIN"/>
    <property type="match status" value="1"/>
</dbReference>
<evidence type="ECO:0000256" key="1">
    <source>
        <dbReference type="ARBA" id="ARBA00022679"/>
    </source>
</evidence>
<evidence type="ECO:0000259" key="3">
    <source>
        <dbReference type="PROSITE" id="PS51186"/>
    </source>
</evidence>
<feature type="domain" description="N-acetyltransferase" evidence="3">
    <location>
        <begin position="56"/>
        <end position="207"/>
    </location>
</feature>
<sequence length="208" mass="23066">MGLYTTALLPKTHPDSELWIRLINRQKQLRLQALRLSPESFSSTHDREAAFSNEEWEARLQNPLAFTFVVARRSDGLSKIEHQRDALVEDDWVGFGVLFALMGDGKDASNGSGSDNKDVIEFSIFGLYIVPSERKLGLGRKLIEAMIEHGMTLAKERGASAAVFKLSVASPNARAQRLYEKLGFRIVTNAGTEVDGMGVVAMQLKRSV</sequence>
<keyword evidence="2" id="KW-0012">Acyltransferase</keyword>
<name>A0A9P4R874_9PLEO</name>
<dbReference type="PANTHER" id="PTHR43420">
    <property type="entry name" value="ACETYLTRANSFERASE"/>
    <property type="match status" value="1"/>
</dbReference>
<dbReference type="EMBL" id="ML996102">
    <property type="protein sequence ID" value="KAF2739895.1"/>
    <property type="molecule type" value="Genomic_DNA"/>
</dbReference>
<dbReference type="Pfam" id="PF00583">
    <property type="entry name" value="Acetyltransf_1"/>
    <property type="match status" value="1"/>
</dbReference>
<dbReference type="Proteomes" id="UP000799444">
    <property type="component" value="Unassembled WGS sequence"/>
</dbReference>
<dbReference type="CDD" id="cd04301">
    <property type="entry name" value="NAT_SF"/>
    <property type="match status" value="1"/>
</dbReference>
<evidence type="ECO:0000313" key="4">
    <source>
        <dbReference type="EMBL" id="KAF2739895.1"/>
    </source>
</evidence>
<evidence type="ECO:0000256" key="2">
    <source>
        <dbReference type="ARBA" id="ARBA00023315"/>
    </source>
</evidence>
<dbReference type="InterPro" id="IPR016181">
    <property type="entry name" value="Acyl_CoA_acyltransferase"/>
</dbReference>
<organism evidence="4 5">
    <name type="scientific">Polyplosphaeria fusca</name>
    <dbReference type="NCBI Taxonomy" id="682080"/>
    <lineage>
        <taxon>Eukaryota</taxon>
        <taxon>Fungi</taxon>
        <taxon>Dikarya</taxon>
        <taxon>Ascomycota</taxon>
        <taxon>Pezizomycotina</taxon>
        <taxon>Dothideomycetes</taxon>
        <taxon>Pleosporomycetidae</taxon>
        <taxon>Pleosporales</taxon>
        <taxon>Tetraplosphaeriaceae</taxon>
        <taxon>Polyplosphaeria</taxon>
    </lineage>
</organism>
<dbReference type="GO" id="GO:0016747">
    <property type="term" value="F:acyltransferase activity, transferring groups other than amino-acyl groups"/>
    <property type="evidence" value="ECO:0007669"/>
    <property type="project" value="InterPro"/>
</dbReference>
<evidence type="ECO:0000313" key="5">
    <source>
        <dbReference type="Proteomes" id="UP000799444"/>
    </source>
</evidence>
<dbReference type="AlphaFoldDB" id="A0A9P4R874"/>
<reference evidence="4" key="1">
    <citation type="journal article" date="2020" name="Stud. Mycol.">
        <title>101 Dothideomycetes genomes: a test case for predicting lifestyles and emergence of pathogens.</title>
        <authorList>
            <person name="Haridas S."/>
            <person name="Albert R."/>
            <person name="Binder M."/>
            <person name="Bloem J."/>
            <person name="Labutti K."/>
            <person name="Salamov A."/>
            <person name="Andreopoulos B."/>
            <person name="Baker S."/>
            <person name="Barry K."/>
            <person name="Bills G."/>
            <person name="Bluhm B."/>
            <person name="Cannon C."/>
            <person name="Castanera R."/>
            <person name="Culley D."/>
            <person name="Daum C."/>
            <person name="Ezra D."/>
            <person name="Gonzalez J."/>
            <person name="Henrissat B."/>
            <person name="Kuo A."/>
            <person name="Liang C."/>
            <person name="Lipzen A."/>
            <person name="Lutzoni F."/>
            <person name="Magnuson J."/>
            <person name="Mondo S."/>
            <person name="Nolan M."/>
            <person name="Ohm R."/>
            <person name="Pangilinan J."/>
            <person name="Park H.-J."/>
            <person name="Ramirez L."/>
            <person name="Alfaro M."/>
            <person name="Sun H."/>
            <person name="Tritt A."/>
            <person name="Yoshinaga Y."/>
            <person name="Zwiers L.-H."/>
            <person name="Turgeon B."/>
            <person name="Goodwin S."/>
            <person name="Spatafora J."/>
            <person name="Crous P."/>
            <person name="Grigoriev I."/>
        </authorList>
    </citation>
    <scope>NUCLEOTIDE SEQUENCE</scope>
    <source>
        <strain evidence="4">CBS 125425</strain>
    </source>
</reference>
<keyword evidence="5" id="KW-1185">Reference proteome</keyword>
<accession>A0A9P4R874</accession>
<dbReference type="Gene3D" id="3.40.630.30">
    <property type="match status" value="1"/>
</dbReference>
<dbReference type="PROSITE" id="PS51186">
    <property type="entry name" value="GNAT"/>
    <property type="match status" value="1"/>
</dbReference>
<dbReference type="InterPro" id="IPR050680">
    <property type="entry name" value="YpeA/RimI_acetyltransf"/>
</dbReference>
<dbReference type="InterPro" id="IPR000182">
    <property type="entry name" value="GNAT_dom"/>
</dbReference>
<proteinExistence type="predicted"/>
<dbReference type="SUPFAM" id="SSF55729">
    <property type="entry name" value="Acyl-CoA N-acyltransferases (Nat)"/>
    <property type="match status" value="1"/>
</dbReference>
<dbReference type="OrthoDB" id="41532at2759"/>
<gene>
    <name evidence="4" type="ORF">EJ04DRAFT_260244</name>
</gene>
<comment type="caution">
    <text evidence="4">The sequence shown here is derived from an EMBL/GenBank/DDBJ whole genome shotgun (WGS) entry which is preliminary data.</text>
</comment>
<protein>
    <recommendedName>
        <fullName evidence="3">N-acetyltransferase domain-containing protein</fullName>
    </recommendedName>
</protein>
<keyword evidence="1" id="KW-0808">Transferase</keyword>